<comment type="caution">
    <text evidence="9">The sequence shown here is derived from an EMBL/GenBank/DDBJ whole genome shotgun (WGS) entry which is preliminary data.</text>
</comment>
<dbReference type="Proteomes" id="UP000014127">
    <property type="component" value="Unassembled WGS sequence"/>
</dbReference>
<evidence type="ECO:0000256" key="5">
    <source>
        <dbReference type="PIRSR" id="PIRSR036289-51"/>
    </source>
</evidence>
<dbReference type="Pfam" id="PF03632">
    <property type="entry name" value="Glyco_hydro_65m"/>
    <property type="match status" value="1"/>
</dbReference>
<dbReference type="PANTHER" id="PTHR11051">
    <property type="entry name" value="GLYCOSYL HYDROLASE-RELATED"/>
    <property type="match status" value="1"/>
</dbReference>
<keyword evidence="3" id="KW-0808">Transferase</keyword>
<dbReference type="Gene3D" id="2.70.98.40">
    <property type="entry name" value="Glycoside hydrolase, family 65, N-terminal domain"/>
    <property type="match status" value="1"/>
</dbReference>
<evidence type="ECO:0000256" key="3">
    <source>
        <dbReference type="ARBA" id="ARBA00022679"/>
    </source>
</evidence>
<dbReference type="OrthoDB" id="9758855at2"/>
<keyword evidence="2" id="KW-0328">Glycosyltransferase</keyword>
<dbReference type="EMBL" id="AHYR01000005">
    <property type="protein sequence ID" value="EOT41312.1"/>
    <property type="molecule type" value="Genomic_DNA"/>
</dbReference>
<dbReference type="GO" id="GO:0016757">
    <property type="term" value="F:glycosyltransferase activity"/>
    <property type="evidence" value="ECO:0007669"/>
    <property type="project" value="UniProtKB-KW"/>
</dbReference>
<dbReference type="SUPFAM" id="SSF48208">
    <property type="entry name" value="Six-hairpin glycosidases"/>
    <property type="match status" value="1"/>
</dbReference>
<dbReference type="Pfam" id="PF03636">
    <property type="entry name" value="Glyco_hydro_65N"/>
    <property type="match status" value="1"/>
</dbReference>
<dbReference type="RefSeq" id="WP_016172654.1">
    <property type="nucleotide sequence ID" value="NZ_ASWK01000001.1"/>
</dbReference>
<comment type="similarity">
    <text evidence="1">Belongs to the glycosyl hydrolase 65 family.</text>
</comment>
<feature type="domain" description="Glycoside hydrolase family 65 N-terminal" evidence="8">
    <location>
        <begin position="11"/>
        <end position="259"/>
    </location>
</feature>
<dbReference type="HOGENOM" id="CLU_006285_2_2_9"/>
<dbReference type="AlphaFoldDB" id="S1P1S3"/>
<sequence>MKVLEKKAFELTEAELGLQETLFHTANGYLGVRGNFEEGYPAGMQTMRGQYVNGFYDIADMKQAEQLYGFANQKEVMLNVADTQSARIFASGVAVTMFENATDFQRILNMEKGVSERSFTWGSAAGKLRLTFRRMASFIDLSLFTTEIEIESLDYEGEIVVESDHIGLVHNYVDPSDPRLAAEAEDYLSIIAHKASAGESYFLTKTQRSNLQLASYVYHQGMTFCKTKVEKERITQIFNQKIRPGEKLKLEKRAYFYDSARFDLEETAHLTAVANQKPLTKWYQEQQIYLQKFWENSQVSVTGDTELNDSLNFSLFSLLQAAGKDGKSNIAAKGLSGEGYEGHYFWDTEIYMMPFFTLTNPAISKQLITYRYSILESARQNARILGHPTGALYPWRTIQGSESSGYYPSGTAQYHINSDIAYGIMQYYWATGDWQLMEEMGAEIIFETARTWLQIGNFTARGFEIFGVTGPDEYTCLINNNYYTNLSAKNHLLWAVELYQKLQGSSLIKQIDLTATEIAAFSKAAAQMFLSVSDKGLHGQDDSFLAKPVLELNKIPEEKFPLLLHYHPLFLYRHQVCKQADLVLAYFLFMQQFDPKKMAQGFAYYEPLTTHDSSLSSCIFGIVATQLGDVEKGYRYFEESSKIDIQNTHKNTKDGIHAANMGGTYLGLVYGFAGLRLTSQKVELNPKIPQKWPQYAFCFQYHGTKVAVNVTQEAVEITASENMTIGVFGKEYQLAKQKTSIITMEA</sequence>
<dbReference type="PIRSF" id="PIRSF036289">
    <property type="entry name" value="Glycosyl_hydrolase_malt_phosph"/>
    <property type="match status" value="1"/>
</dbReference>
<dbReference type="Gene3D" id="1.50.10.10">
    <property type="match status" value="1"/>
</dbReference>
<organism evidence="9 10">
    <name type="scientific">Enterococcus dispar ATCC 51266</name>
    <dbReference type="NCBI Taxonomy" id="1139219"/>
    <lineage>
        <taxon>Bacteria</taxon>
        <taxon>Bacillati</taxon>
        <taxon>Bacillota</taxon>
        <taxon>Bacilli</taxon>
        <taxon>Lactobacillales</taxon>
        <taxon>Enterococcaceae</taxon>
        <taxon>Enterococcus</taxon>
    </lineage>
</organism>
<feature type="binding site" evidence="5">
    <location>
        <begin position="578"/>
        <end position="579"/>
    </location>
    <ligand>
        <name>substrate</name>
    </ligand>
</feature>
<dbReference type="GO" id="GO:0030246">
    <property type="term" value="F:carbohydrate binding"/>
    <property type="evidence" value="ECO:0007669"/>
    <property type="project" value="InterPro"/>
</dbReference>
<dbReference type="InterPro" id="IPR011013">
    <property type="entry name" value="Gal_mutarotase_sf_dom"/>
</dbReference>
<feature type="domain" description="Glycoside hydrolase family 65 central catalytic" evidence="6">
    <location>
        <begin position="313"/>
        <end position="665"/>
    </location>
</feature>
<dbReference type="GO" id="GO:0005975">
    <property type="term" value="P:carbohydrate metabolic process"/>
    <property type="evidence" value="ECO:0007669"/>
    <property type="project" value="InterPro"/>
</dbReference>
<feature type="binding site" evidence="5">
    <location>
        <begin position="346"/>
        <end position="347"/>
    </location>
    <ligand>
        <name>substrate</name>
    </ligand>
</feature>
<name>S1P1S3_9ENTE</name>
<evidence type="ECO:0000259" key="6">
    <source>
        <dbReference type="Pfam" id="PF03632"/>
    </source>
</evidence>
<evidence type="ECO:0000313" key="9">
    <source>
        <dbReference type="EMBL" id="EOT41312.1"/>
    </source>
</evidence>
<evidence type="ECO:0000256" key="4">
    <source>
        <dbReference type="PIRSR" id="PIRSR036289-50"/>
    </source>
</evidence>
<dbReference type="PATRIC" id="fig|1139219.3.peg.1445"/>
<dbReference type="InterPro" id="IPR012341">
    <property type="entry name" value="6hp_glycosidase-like_sf"/>
</dbReference>
<accession>S1P1S3</accession>
<dbReference type="InterPro" id="IPR005196">
    <property type="entry name" value="Glyco_hydro_65_N"/>
</dbReference>
<evidence type="ECO:0000256" key="1">
    <source>
        <dbReference type="ARBA" id="ARBA00006768"/>
    </source>
</evidence>
<dbReference type="STRING" id="44009.RV01_GL001120"/>
<keyword evidence="10" id="KW-1185">Reference proteome</keyword>
<dbReference type="SUPFAM" id="SSF74650">
    <property type="entry name" value="Galactose mutarotase-like"/>
    <property type="match status" value="1"/>
</dbReference>
<feature type="domain" description="Glycoside hydrolase family 65 C-terminal" evidence="7">
    <location>
        <begin position="675"/>
        <end position="734"/>
    </location>
</feature>
<proteinExistence type="inferred from homology"/>
<evidence type="ECO:0008006" key="11">
    <source>
        <dbReference type="Google" id="ProtNLM"/>
    </source>
</evidence>
<evidence type="ECO:0000313" key="10">
    <source>
        <dbReference type="Proteomes" id="UP000014127"/>
    </source>
</evidence>
<dbReference type="GO" id="GO:0004553">
    <property type="term" value="F:hydrolase activity, hydrolyzing O-glycosyl compounds"/>
    <property type="evidence" value="ECO:0007669"/>
    <property type="project" value="TreeGrafter"/>
</dbReference>
<feature type="active site" description="Proton donor" evidence="4">
    <location>
        <position position="473"/>
    </location>
</feature>
<dbReference type="InterPro" id="IPR037018">
    <property type="entry name" value="GH65_N"/>
</dbReference>
<dbReference type="eggNOG" id="COG1554">
    <property type="taxonomic scope" value="Bacteria"/>
</dbReference>
<dbReference type="InterPro" id="IPR008928">
    <property type="entry name" value="6-hairpin_glycosidase_sf"/>
</dbReference>
<evidence type="ECO:0000259" key="7">
    <source>
        <dbReference type="Pfam" id="PF03633"/>
    </source>
</evidence>
<dbReference type="PANTHER" id="PTHR11051:SF8">
    <property type="entry name" value="PROTEIN-GLUCOSYLGALACTOSYLHYDROXYLYSINE GLUCOSIDASE"/>
    <property type="match status" value="1"/>
</dbReference>
<dbReference type="Gene3D" id="2.60.420.10">
    <property type="entry name" value="Maltose phosphorylase, domain 3"/>
    <property type="match status" value="1"/>
</dbReference>
<protein>
    <recommendedName>
        <fullName evidence="11">Glycosyl hydrolase</fullName>
    </recommendedName>
</protein>
<dbReference type="InterPro" id="IPR005194">
    <property type="entry name" value="Glyco_hydro_65_C"/>
</dbReference>
<dbReference type="InterPro" id="IPR005195">
    <property type="entry name" value="Glyco_hydro_65_M"/>
</dbReference>
<evidence type="ECO:0000256" key="2">
    <source>
        <dbReference type="ARBA" id="ARBA00022676"/>
    </source>
</evidence>
<reference evidence="9 10" key="1">
    <citation type="submission" date="2013-03" db="EMBL/GenBank/DDBJ databases">
        <title>The Genome Sequence of Enterococcus dispar ATCC_51266 (Illumina only assembly).</title>
        <authorList>
            <consortium name="The Broad Institute Genomics Platform"/>
            <consortium name="The Broad Institute Genome Sequencing Center for Infectious Disease"/>
            <person name="Earl A."/>
            <person name="Russ C."/>
            <person name="Gilmore M."/>
            <person name="Surin D."/>
            <person name="Walker B."/>
            <person name="Young S."/>
            <person name="Zeng Q."/>
            <person name="Gargeya S."/>
            <person name="Fitzgerald M."/>
            <person name="Haas B."/>
            <person name="Abouelleil A."/>
            <person name="Allen A.W."/>
            <person name="Alvarado L."/>
            <person name="Arachchi H.M."/>
            <person name="Berlin A.M."/>
            <person name="Chapman S.B."/>
            <person name="Gainer-Dewar J."/>
            <person name="Goldberg J."/>
            <person name="Griggs A."/>
            <person name="Gujja S."/>
            <person name="Hansen M."/>
            <person name="Howarth C."/>
            <person name="Imamovic A."/>
            <person name="Ireland A."/>
            <person name="Larimer J."/>
            <person name="McCowan C."/>
            <person name="Murphy C."/>
            <person name="Pearson M."/>
            <person name="Poon T.W."/>
            <person name="Priest M."/>
            <person name="Roberts A."/>
            <person name="Saif S."/>
            <person name="Shea T."/>
            <person name="Sisk P."/>
            <person name="Sykes S."/>
            <person name="Wortman J."/>
            <person name="Nusbaum C."/>
            <person name="Birren B."/>
        </authorList>
    </citation>
    <scope>NUCLEOTIDE SEQUENCE [LARGE SCALE GENOMIC DNA]</scope>
    <source>
        <strain evidence="9 10">ATCC 51266</strain>
    </source>
</reference>
<evidence type="ECO:0000259" key="8">
    <source>
        <dbReference type="Pfam" id="PF03636"/>
    </source>
</evidence>
<gene>
    <name evidence="9" type="ORF">OMK_01483</name>
</gene>
<dbReference type="Pfam" id="PF03633">
    <property type="entry name" value="Glyco_hydro_65C"/>
    <property type="match status" value="1"/>
</dbReference>
<dbReference type="InterPro" id="IPR017045">
    <property type="entry name" value="Malt_Pase/Glycosyl_Hdrlase"/>
</dbReference>